<proteinExistence type="predicted"/>
<name>A0A0E0AA43_9ORYZ</name>
<dbReference type="Gramene" id="OGLUM06G17190.1">
    <property type="protein sequence ID" value="OGLUM06G17190.1"/>
    <property type="gene ID" value="OGLUM06G17190"/>
</dbReference>
<protein>
    <submittedName>
        <fullName evidence="1">Uncharacterized protein</fullName>
    </submittedName>
</protein>
<evidence type="ECO:0000313" key="2">
    <source>
        <dbReference type="Proteomes" id="UP000026961"/>
    </source>
</evidence>
<keyword evidence="2" id="KW-1185">Reference proteome</keyword>
<sequence>MDKVWKSKEKAQMTNLQEGQLHAAQLEDGPLFGPMFVGGPNVDVDELPNASLGALVLEGVHVRGVDVHEVD</sequence>
<evidence type="ECO:0000313" key="1">
    <source>
        <dbReference type="EnsemblPlants" id="OGLUM06G17190.1"/>
    </source>
</evidence>
<dbReference type="Proteomes" id="UP000026961">
    <property type="component" value="Chromosome 6"/>
</dbReference>
<reference evidence="1" key="2">
    <citation type="submission" date="2018-05" db="EMBL/GenBank/DDBJ databases">
        <title>OgluRS3 (Oryza glumaepatula Reference Sequence Version 3).</title>
        <authorList>
            <person name="Zhang J."/>
            <person name="Kudrna D."/>
            <person name="Lee S."/>
            <person name="Talag J."/>
            <person name="Welchert J."/>
            <person name="Wing R.A."/>
        </authorList>
    </citation>
    <scope>NUCLEOTIDE SEQUENCE [LARGE SCALE GENOMIC DNA]</scope>
</reference>
<accession>A0A0E0AA43</accession>
<dbReference type="EnsemblPlants" id="OGLUM06G17190.1">
    <property type="protein sequence ID" value="OGLUM06G17190.1"/>
    <property type="gene ID" value="OGLUM06G17190"/>
</dbReference>
<dbReference type="HOGENOM" id="CLU_2744138_0_0_1"/>
<reference evidence="1" key="1">
    <citation type="submission" date="2015-04" db="UniProtKB">
        <authorList>
            <consortium name="EnsemblPlants"/>
        </authorList>
    </citation>
    <scope>IDENTIFICATION</scope>
</reference>
<dbReference type="AlphaFoldDB" id="A0A0E0AA43"/>
<organism evidence="1">
    <name type="scientific">Oryza glumipatula</name>
    <dbReference type="NCBI Taxonomy" id="40148"/>
    <lineage>
        <taxon>Eukaryota</taxon>
        <taxon>Viridiplantae</taxon>
        <taxon>Streptophyta</taxon>
        <taxon>Embryophyta</taxon>
        <taxon>Tracheophyta</taxon>
        <taxon>Spermatophyta</taxon>
        <taxon>Magnoliopsida</taxon>
        <taxon>Liliopsida</taxon>
        <taxon>Poales</taxon>
        <taxon>Poaceae</taxon>
        <taxon>BOP clade</taxon>
        <taxon>Oryzoideae</taxon>
        <taxon>Oryzeae</taxon>
        <taxon>Oryzinae</taxon>
        <taxon>Oryza</taxon>
    </lineage>
</organism>